<evidence type="ECO:0000313" key="4">
    <source>
        <dbReference type="Proteomes" id="UP001208888"/>
    </source>
</evidence>
<dbReference type="RefSeq" id="WP_028725062.1">
    <property type="nucleotide sequence ID" value="NZ_CP060818.1"/>
</dbReference>
<feature type="chain" id="PRO_5042597902" evidence="1">
    <location>
        <begin position="24"/>
        <end position="170"/>
    </location>
</feature>
<dbReference type="Gene3D" id="2.60.40.1090">
    <property type="entry name" value="Fimbrial-type adhesion domain"/>
    <property type="match status" value="1"/>
</dbReference>
<dbReference type="Proteomes" id="UP001208888">
    <property type="component" value="Unassembled WGS sequence"/>
</dbReference>
<feature type="domain" description="Fimbrial-type adhesion" evidence="2">
    <location>
        <begin position="40"/>
        <end position="170"/>
    </location>
</feature>
<sequence length="170" mass="18264">MTANFRLCSLLLLTAFMMSSAQAEVNNGDMTTLTVRGILVETPECVVNNQEPIDVDFGEDVVISRINGIDYKKTRIIYSLLCTSLAKQGLKVTISGEPAAFNASLLATSKPALGIQLMHEDATLTPGNSVAFNYHDGTLPELWAVLAVQSNALPTAGTFTGNGTMVFEYQ</sequence>
<evidence type="ECO:0000259" key="2">
    <source>
        <dbReference type="Pfam" id="PF00419"/>
    </source>
</evidence>
<dbReference type="Pfam" id="PF00419">
    <property type="entry name" value="Fimbrial"/>
    <property type="match status" value="1"/>
</dbReference>
<organism evidence="3 4">
    <name type="scientific">Pantoea ananas</name>
    <name type="common">Erwinia uredovora</name>
    <dbReference type="NCBI Taxonomy" id="553"/>
    <lineage>
        <taxon>Bacteria</taxon>
        <taxon>Pseudomonadati</taxon>
        <taxon>Pseudomonadota</taxon>
        <taxon>Gammaproteobacteria</taxon>
        <taxon>Enterobacterales</taxon>
        <taxon>Erwiniaceae</taxon>
        <taxon>Pantoea</taxon>
    </lineage>
</organism>
<evidence type="ECO:0000256" key="1">
    <source>
        <dbReference type="SAM" id="SignalP"/>
    </source>
</evidence>
<reference evidence="3" key="1">
    <citation type="submission" date="2022-06" db="EMBL/GenBank/DDBJ databases">
        <title>Dynamics of rice microbiomes reveals core vertical transmitted seed endophytes.</title>
        <authorList>
            <person name="Liao K."/>
            <person name="Zhang X."/>
        </authorList>
    </citation>
    <scope>NUCLEOTIDE SEQUENCE</scope>
    <source>
        <strain evidence="3">JT1-17</strain>
    </source>
</reference>
<keyword evidence="1" id="KW-0732">Signal</keyword>
<dbReference type="InterPro" id="IPR036937">
    <property type="entry name" value="Adhesion_dom_fimbrial_sf"/>
</dbReference>
<dbReference type="GO" id="GO:0007155">
    <property type="term" value="P:cell adhesion"/>
    <property type="evidence" value="ECO:0007669"/>
    <property type="project" value="InterPro"/>
</dbReference>
<dbReference type="GO" id="GO:0009289">
    <property type="term" value="C:pilus"/>
    <property type="evidence" value="ECO:0007669"/>
    <property type="project" value="InterPro"/>
</dbReference>
<protein>
    <submittedName>
        <fullName evidence="3">Fimbrial-like protein YfcQ</fullName>
    </submittedName>
</protein>
<dbReference type="AlphaFoldDB" id="A0AAJ1CWA8"/>
<comment type="caution">
    <text evidence="3">The sequence shown here is derived from an EMBL/GenBank/DDBJ whole genome shotgun (WGS) entry which is preliminary data.</text>
</comment>
<dbReference type="SUPFAM" id="SSF49401">
    <property type="entry name" value="Bacterial adhesins"/>
    <property type="match status" value="1"/>
</dbReference>
<dbReference type="InterPro" id="IPR000259">
    <property type="entry name" value="Adhesion_dom_fimbrial"/>
</dbReference>
<gene>
    <name evidence="3" type="ORF">NB703_000776</name>
</gene>
<feature type="signal peptide" evidence="1">
    <location>
        <begin position="1"/>
        <end position="23"/>
    </location>
</feature>
<dbReference type="InterPro" id="IPR008966">
    <property type="entry name" value="Adhesion_dom_sf"/>
</dbReference>
<accession>A0AAJ1CWA8</accession>
<proteinExistence type="predicted"/>
<name>A0AAJ1CWA8_PANAN</name>
<evidence type="ECO:0000313" key="3">
    <source>
        <dbReference type="EMBL" id="MCW0342683.1"/>
    </source>
</evidence>
<dbReference type="EMBL" id="JANFVX010000002">
    <property type="protein sequence ID" value="MCW0342683.1"/>
    <property type="molecule type" value="Genomic_DNA"/>
</dbReference>